<evidence type="ECO:0000256" key="1">
    <source>
        <dbReference type="SAM" id="MobiDB-lite"/>
    </source>
</evidence>
<protein>
    <submittedName>
        <fullName evidence="4">Putative dual specificity protein phosphatase DSP8</fullName>
    </submittedName>
</protein>
<organism evidence="4">
    <name type="scientific">Zea mays</name>
    <name type="common">Maize</name>
    <dbReference type="NCBI Taxonomy" id="4577"/>
    <lineage>
        <taxon>Eukaryota</taxon>
        <taxon>Viridiplantae</taxon>
        <taxon>Streptophyta</taxon>
        <taxon>Embryophyta</taxon>
        <taxon>Tracheophyta</taxon>
        <taxon>Spermatophyta</taxon>
        <taxon>Magnoliopsida</taxon>
        <taxon>Liliopsida</taxon>
        <taxon>Poales</taxon>
        <taxon>Poaceae</taxon>
        <taxon>PACMAD clade</taxon>
        <taxon>Panicoideae</taxon>
        <taxon>Andropogonodae</taxon>
        <taxon>Andropogoneae</taxon>
        <taxon>Tripsacinae</taxon>
        <taxon>Zea</taxon>
    </lineage>
</organism>
<dbReference type="PROSITE" id="PS50056">
    <property type="entry name" value="TYR_PHOSPHATASE_2"/>
    <property type="match status" value="1"/>
</dbReference>
<dbReference type="PROSITE" id="PS00383">
    <property type="entry name" value="TYR_PHOSPHATASE_1"/>
    <property type="match status" value="1"/>
</dbReference>
<dbReference type="InterPro" id="IPR000387">
    <property type="entry name" value="Tyr_Pase_dom"/>
</dbReference>
<feature type="signal peptide" evidence="2">
    <location>
        <begin position="1"/>
        <end position="18"/>
    </location>
</feature>
<dbReference type="ExpressionAtlas" id="A0A3L6FSB7">
    <property type="expression patterns" value="baseline"/>
</dbReference>
<dbReference type="InterPro" id="IPR000340">
    <property type="entry name" value="Dual-sp_phosphatase_cat-dom"/>
</dbReference>
<dbReference type="PANTHER" id="PTHR46274:SF6">
    <property type="entry name" value="TYR_PHOSPHATASE_2 DOMAIN-CONTAINING PROTEIN"/>
    <property type="match status" value="1"/>
</dbReference>
<dbReference type="InterPro" id="IPR016130">
    <property type="entry name" value="Tyr_Pase_AS"/>
</dbReference>
<dbReference type="AlphaFoldDB" id="A0A3L6FSB7"/>
<comment type="caution">
    <text evidence="4">The sequence shown here is derived from an EMBL/GenBank/DDBJ whole genome shotgun (WGS) entry which is preliminary data.</text>
</comment>
<dbReference type="SUPFAM" id="SSF52799">
    <property type="entry name" value="(Phosphotyrosine protein) phosphatases II"/>
    <property type="match status" value="1"/>
</dbReference>
<dbReference type="EMBL" id="NCVQ01000003">
    <property type="protein sequence ID" value="PWZ37779.1"/>
    <property type="molecule type" value="Genomic_DNA"/>
</dbReference>
<feature type="domain" description="Tyrosine specific protein phosphatases" evidence="3">
    <location>
        <begin position="17"/>
        <end position="70"/>
    </location>
</feature>
<feature type="compositionally biased region" description="Basic and acidic residues" evidence="1">
    <location>
        <begin position="157"/>
        <end position="170"/>
    </location>
</feature>
<dbReference type="GO" id="GO:0016787">
    <property type="term" value="F:hydrolase activity"/>
    <property type="evidence" value="ECO:0007669"/>
    <property type="project" value="UniProtKB-ARBA"/>
</dbReference>
<dbReference type="Pfam" id="PF00782">
    <property type="entry name" value="DSPc"/>
    <property type="match status" value="1"/>
</dbReference>
<keyword evidence="2" id="KW-0732">Signal</keyword>
<feature type="chain" id="PRO_5017963942" evidence="2">
    <location>
        <begin position="19"/>
        <end position="170"/>
    </location>
</feature>
<feature type="region of interest" description="Disordered" evidence="1">
    <location>
        <begin position="126"/>
        <end position="170"/>
    </location>
</feature>
<evidence type="ECO:0000256" key="2">
    <source>
        <dbReference type="SAM" id="SignalP"/>
    </source>
</evidence>
<name>A0A3L6FSB7_MAIZE</name>
<evidence type="ECO:0000259" key="3">
    <source>
        <dbReference type="PROSITE" id="PS50056"/>
    </source>
</evidence>
<proteinExistence type="predicted"/>
<reference evidence="4" key="1">
    <citation type="journal article" date="2018" name="Nat. Genet.">
        <title>Extensive intraspecific gene order and gene structural variations between Mo17 and other maize genomes.</title>
        <authorList>
            <person name="Sun S."/>
            <person name="Zhou Y."/>
            <person name="Chen J."/>
            <person name="Shi J."/>
            <person name="Zhao H."/>
            <person name="Zhao H."/>
            <person name="Song W."/>
            <person name="Zhang M."/>
            <person name="Cui Y."/>
            <person name="Dong X."/>
            <person name="Liu H."/>
            <person name="Ma X."/>
            <person name="Jiao Y."/>
            <person name="Wang B."/>
            <person name="Wei X."/>
            <person name="Stein J.C."/>
            <person name="Glaubitz J.C."/>
            <person name="Lu F."/>
            <person name="Yu G."/>
            <person name="Liang C."/>
            <person name="Fengler K."/>
            <person name="Li B."/>
            <person name="Rafalski A."/>
            <person name="Schnable P.S."/>
            <person name="Ware D.H."/>
            <person name="Buckler E.S."/>
            <person name="Lai J."/>
        </authorList>
    </citation>
    <scope>NUCLEOTIDE SEQUENCE [LARGE SCALE GENOMIC DNA]</scope>
    <source>
        <tissue evidence="4">Seedling</tissue>
    </source>
</reference>
<dbReference type="Proteomes" id="UP000251960">
    <property type="component" value="Chromosome 2"/>
</dbReference>
<gene>
    <name evidence="4" type="primary">DSP8_5</name>
    <name evidence="4" type="ORF">Zm00014a_028930</name>
</gene>
<dbReference type="PANTHER" id="PTHR46274">
    <property type="entry name" value="PHOSPHATIDYLINOSITOL PHOSPHATASE"/>
    <property type="match status" value="1"/>
</dbReference>
<evidence type="ECO:0000313" key="4">
    <source>
        <dbReference type="EMBL" id="PWZ37779.1"/>
    </source>
</evidence>
<dbReference type="InterPro" id="IPR029021">
    <property type="entry name" value="Prot-tyrosine_phosphatase-like"/>
</dbReference>
<accession>A0A3L6FSB7</accession>
<sequence>MLFQCFIFCFFSFDLIQGGTTYVHCKAGRGRSTTIVLCYLIKYRNMTPEAALDHVRSIRPRVLLAPSQWHAISSFGALTGGQLPVWSTNLACFLEAIEAGCTNTGNDTIVQQDNIDKENDSAMKLDVSSSMEKPSGQGPEESILESDVIMQGMSSDDMTKEKDLNIGEAT</sequence>
<dbReference type="Gene3D" id="3.90.190.10">
    <property type="entry name" value="Protein tyrosine phosphatase superfamily"/>
    <property type="match status" value="1"/>
</dbReference>
<dbReference type="FunFam" id="3.90.190.10:FF:000157">
    <property type="entry name" value="Protein-tyrosine phosphatase"/>
    <property type="match status" value="1"/>
</dbReference>